<dbReference type="Proteomes" id="UP001159363">
    <property type="component" value="Chromosome 2"/>
</dbReference>
<sequence length="334" mass="35950">MDRRWNEGAGKQECPEKTRWQAASFNTIPTCEDLGANPPGIEPGSPWWEASALATAPPLPHLRSHILGDTLVVMADIIGDAVKTDPALIAASIWYWVETQTYLDCRDMSLAGAQRQLCVYSSSHDETIISAGRSPRSNRTFSTGVCTLLFSLRPAPTRIIERAVQVASNAHDGLRLAVLGSNLTSSAIFGSTQRCWEAVDSGLSNVPEGASVTKSWYEMVKSIEPTMYLARLGRKSIKAQRDNIRLSLGDVAHEAAPGVLTPHDGNTPAELQQPATQEEDVPLPPSARSSLSTYISPIPDTSTPLRSLRDAGPARCTGTAGSHQVSSSDYPEST</sequence>
<feature type="region of interest" description="Disordered" evidence="1">
    <location>
        <begin position="256"/>
        <end position="334"/>
    </location>
</feature>
<evidence type="ECO:0000256" key="1">
    <source>
        <dbReference type="SAM" id="MobiDB-lite"/>
    </source>
</evidence>
<organism evidence="2 3">
    <name type="scientific">Dryococelus australis</name>
    <dbReference type="NCBI Taxonomy" id="614101"/>
    <lineage>
        <taxon>Eukaryota</taxon>
        <taxon>Metazoa</taxon>
        <taxon>Ecdysozoa</taxon>
        <taxon>Arthropoda</taxon>
        <taxon>Hexapoda</taxon>
        <taxon>Insecta</taxon>
        <taxon>Pterygota</taxon>
        <taxon>Neoptera</taxon>
        <taxon>Polyneoptera</taxon>
        <taxon>Phasmatodea</taxon>
        <taxon>Verophasmatodea</taxon>
        <taxon>Anareolatae</taxon>
        <taxon>Phasmatidae</taxon>
        <taxon>Eurycanthinae</taxon>
        <taxon>Dryococelus</taxon>
    </lineage>
</organism>
<comment type="caution">
    <text evidence="2">The sequence shown here is derived from an EMBL/GenBank/DDBJ whole genome shotgun (WGS) entry which is preliminary data.</text>
</comment>
<proteinExistence type="predicted"/>
<gene>
    <name evidence="2" type="ORF">PR048_004717</name>
</gene>
<evidence type="ECO:0000313" key="2">
    <source>
        <dbReference type="EMBL" id="KAJ8892137.1"/>
    </source>
</evidence>
<protein>
    <submittedName>
        <fullName evidence="2">Uncharacterized protein</fullName>
    </submittedName>
</protein>
<accession>A0ABQ9I658</accession>
<feature type="compositionally biased region" description="Polar residues" evidence="1">
    <location>
        <begin position="319"/>
        <end position="334"/>
    </location>
</feature>
<evidence type="ECO:0000313" key="3">
    <source>
        <dbReference type="Proteomes" id="UP001159363"/>
    </source>
</evidence>
<feature type="compositionally biased region" description="Polar residues" evidence="1">
    <location>
        <begin position="287"/>
        <end position="305"/>
    </location>
</feature>
<dbReference type="EMBL" id="JARBHB010000002">
    <property type="protein sequence ID" value="KAJ8892137.1"/>
    <property type="molecule type" value="Genomic_DNA"/>
</dbReference>
<keyword evidence="3" id="KW-1185">Reference proteome</keyword>
<name>A0ABQ9I658_9NEOP</name>
<reference evidence="2 3" key="1">
    <citation type="submission" date="2023-02" db="EMBL/GenBank/DDBJ databases">
        <title>LHISI_Scaffold_Assembly.</title>
        <authorList>
            <person name="Stuart O.P."/>
            <person name="Cleave R."/>
            <person name="Magrath M.J.L."/>
            <person name="Mikheyev A.S."/>
        </authorList>
    </citation>
    <scope>NUCLEOTIDE SEQUENCE [LARGE SCALE GENOMIC DNA]</scope>
    <source>
        <strain evidence="2">Daus_M_001</strain>
        <tissue evidence="2">Leg muscle</tissue>
    </source>
</reference>